<evidence type="ECO:0000313" key="1">
    <source>
        <dbReference type="EMBL" id="KAH6946593.1"/>
    </source>
</evidence>
<sequence>MPSAPGRAHCNAGISFAQESDKCPSNTWHQPYGSCNDRPVEADLGRSGLSRQTSLADGELQTAPEAEKKALLEQLHRQKFETIADMTDRFVQHFKTLHLERVYKVDVYICPVCLAASRTLAGICEAVRKDPQGRRVALNNDKFMKLLVKLCKLESSGWPSICTVTDREMREFYGAQAHRKLHGTVSILEDEQSEELWKCIIGKAAKSIRPLTYAIRVKGARVLGSSLCVWHKDRNEQPPQERLLSEPEAARRVNPFPVSDLKTLDVVRCIDARHLIVYCSSRGKESVDTLNLMLAEFHRDLTSVPREDPPNVGDIVGLLESRDCLLRMLVVEVAEEMAVVWSMDQGDFRRHHWNSLVDLLPSFRCLPPAVGLGVLPGK</sequence>
<proteinExistence type="predicted"/>
<gene>
    <name evidence="1" type="ORF">HPB50_014151</name>
</gene>
<organism evidence="1 2">
    <name type="scientific">Hyalomma asiaticum</name>
    <name type="common">Tick</name>
    <dbReference type="NCBI Taxonomy" id="266040"/>
    <lineage>
        <taxon>Eukaryota</taxon>
        <taxon>Metazoa</taxon>
        <taxon>Ecdysozoa</taxon>
        <taxon>Arthropoda</taxon>
        <taxon>Chelicerata</taxon>
        <taxon>Arachnida</taxon>
        <taxon>Acari</taxon>
        <taxon>Parasitiformes</taxon>
        <taxon>Ixodida</taxon>
        <taxon>Ixodoidea</taxon>
        <taxon>Ixodidae</taxon>
        <taxon>Hyalomminae</taxon>
        <taxon>Hyalomma</taxon>
    </lineage>
</organism>
<evidence type="ECO:0000313" key="2">
    <source>
        <dbReference type="Proteomes" id="UP000821845"/>
    </source>
</evidence>
<name>A0ACB7TKD4_HYAAI</name>
<accession>A0ACB7TKD4</accession>
<protein>
    <submittedName>
        <fullName evidence="1">Uncharacterized protein</fullName>
    </submittedName>
</protein>
<reference evidence="1" key="1">
    <citation type="submission" date="2020-05" db="EMBL/GenBank/DDBJ databases">
        <title>Large-scale comparative analyses of tick genomes elucidate their genetic diversity and vector capacities.</title>
        <authorList>
            <person name="Jia N."/>
            <person name="Wang J."/>
            <person name="Shi W."/>
            <person name="Du L."/>
            <person name="Sun Y."/>
            <person name="Zhan W."/>
            <person name="Jiang J."/>
            <person name="Wang Q."/>
            <person name="Zhang B."/>
            <person name="Ji P."/>
            <person name="Sakyi L.B."/>
            <person name="Cui X."/>
            <person name="Yuan T."/>
            <person name="Jiang B."/>
            <person name="Yang W."/>
            <person name="Lam T.T.-Y."/>
            <person name="Chang Q."/>
            <person name="Ding S."/>
            <person name="Wang X."/>
            <person name="Zhu J."/>
            <person name="Ruan X."/>
            <person name="Zhao L."/>
            <person name="Wei J."/>
            <person name="Que T."/>
            <person name="Du C."/>
            <person name="Cheng J."/>
            <person name="Dai P."/>
            <person name="Han X."/>
            <person name="Huang E."/>
            <person name="Gao Y."/>
            <person name="Liu J."/>
            <person name="Shao H."/>
            <person name="Ye R."/>
            <person name="Li L."/>
            <person name="Wei W."/>
            <person name="Wang X."/>
            <person name="Wang C."/>
            <person name="Yang T."/>
            <person name="Huo Q."/>
            <person name="Li W."/>
            <person name="Guo W."/>
            <person name="Chen H."/>
            <person name="Zhou L."/>
            <person name="Ni X."/>
            <person name="Tian J."/>
            <person name="Zhou Y."/>
            <person name="Sheng Y."/>
            <person name="Liu T."/>
            <person name="Pan Y."/>
            <person name="Xia L."/>
            <person name="Li J."/>
            <person name="Zhao F."/>
            <person name="Cao W."/>
        </authorList>
    </citation>
    <scope>NUCLEOTIDE SEQUENCE</scope>
    <source>
        <strain evidence="1">Hyas-2018</strain>
    </source>
</reference>
<dbReference type="EMBL" id="CM023481">
    <property type="protein sequence ID" value="KAH6946593.1"/>
    <property type="molecule type" value="Genomic_DNA"/>
</dbReference>
<keyword evidence="2" id="KW-1185">Reference proteome</keyword>
<dbReference type="Proteomes" id="UP000821845">
    <property type="component" value="Chromosome 1"/>
</dbReference>
<comment type="caution">
    <text evidence="1">The sequence shown here is derived from an EMBL/GenBank/DDBJ whole genome shotgun (WGS) entry which is preliminary data.</text>
</comment>